<feature type="domain" description="Nucleoside transporter/FeoB GTPase Gate" evidence="2">
    <location>
        <begin position="41"/>
        <end position="153"/>
    </location>
</feature>
<evidence type="ECO:0000313" key="4">
    <source>
        <dbReference type="Proteomes" id="UP001519342"/>
    </source>
</evidence>
<keyword evidence="1" id="KW-0812">Transmembrane</keyword>
<keyword evidence="4" id="KW-1185">Reference proteome</keyword>
<proteinExistence type="predicted"/>
<keyword evidence="1" id="KW-0472">Membrane</keyword>
<dbReference type="InterPro" id="IPR011642">
    <property type="entry name" value="Gate_dom"/>
</dbReference>
<evidence type="ECO:0000259" key="2">
    <source>
        <dbReference type="Pfam" id="PF07670"/>
    </source>
</evidence>
<dbReference type="EMBL" id="JAGGKS010000005">
    <property type="protein sequence ID" value="MBP1926208.1"/>
    <property type="molecule type" value="Genomic_DNA"/>
</dbReference>
<name>A0ABS4GET4_9FIRM</name>
<reference evidence="3 4" key="1">
    <citation type="submission" date="2021-03" db="EMBL/GenBank/DDBJ databases">
        <title>Genomic Encyclopedia of Type Strains, Phase IV (KMG-IV): sequencing the most valuable type-strain genomes for metagenomic binning, comparative biology and taxonomic classification.</title>
        <authorList>
            <person name="Goeker M."/>
        </authorList>
    </citation>
    <scope>NUCLEOTIDE SEQUENCE [LARGE SCALE GENOMIC DNA]</scope>
    <source>
        <strain evidence="3 4">DSM 24004</strain>
    </source>
</reference>
<dbReference type="RefSeq" id="WP_209511934.1">
    <property type="nucleotide sequence ID" value="NZ_JAGGKS010000005.1"/>
</dbReference>
<accession>A0ABS4GET4</accession>
<sequence length="191" mass="21062">MKKVWFGLISIGILFSFFNGKPEIVSNVILYDLQKSVDLILSLVSIMAFWSGLMRIVEKSGILNKLSKIINPVIKILFSDIQNNTKAINAVIMCIAANMFGIGNSATALGIKAMEEMQKGNKNKNIAMNSMCMLLVINMSSIQLIPLTIIKMRADAGAVNPNDIILPTIVATTFTTIVAIIFAKYYERKNI</sequence>
<gene>
    <name evidence="3" type="ORF">J2Z76_002072</name>
</gene>
<evidence type="ECO:0000256" key="1">
    <source>
        <dbReference type="SAM" id="Phobius"/>
    </source>
</evidence>
<keyword evidence="1" id="KW-1133">Transmembrane helix</keyword>
<comment type="caution">
    <text evidence="3">The sequence shown here is derived from an EMBL/GenBank/DDBJ whole genome shotgun (WGS) entry which is preliminary data.</text>
</comment>
<feature type="transmembrane region" description="Helical" evidence="1">
    <location>
        <begin position="165"/>
        <end position="186"/>
    </location>
</feature>
<dbReference type="Proteomes" id="UP001519342">
    <property type="component" value="Unassembled WGS sequence"/>
</dbReference>
<organism evidence="3 4">
    <name type="scientific">Sedimentibacter acidaminivorans</name>
    <dbReference type="NCBI Taxonomy" id="913099"/>
    <lineage>
        <taxon>Bacteria</taxon>
        <taxon>Bacillati</taxon>
        <taxon>Bacillota</taxon>
        <taxon>Tissierellia</taxon>
        <taxon>Sedimentibacter</taxon>
    </lineage>
</organism>
<feature type="transmembrane region" description="Helical" evidence="1">
    <location>
        <begin position="126"/>
        <end position="145"/>
    </location>
</feature>
<dbReference type="Pfam" id="PF07670">
    <property type="entry name" value="Gate"/>
    <property type="match status" value="1"/>
</dbReference>
<evidence type="ECO:0000313" key="3">
    <source>
        <dbReference type="EMBL" id="MBP1926208.1"/>
    </source>
</evidence>
<protein>
    <submittedName>
        <fullName evidence="3">Spore maturation protein A</fullName>
    </submittedName>
</protein>
<feature type="transmembrane region" description="Helical" evidence="1">
    <location>
        <begin position="39"/>
        <end position="57"/>
    </location>
</feature>